<evidence type="ECO:0000256" key="2">
    <source>
        <dbReference type="ARBA" id="ARBA00022748"/>
    </source>
</evidence>
<keyword evidence="2" id="KW-0201">Cytochrome c-type biogenesis</keyword>
<comment type="subcellular location">
    <subcellularLocation>
        <location evidence="1">Cell envelope</location>
    </subcellularLocation>
</comment>
<keyword evidence="8" id="KW-1185">Reference proteome</keyword>
<evidence type="ECO:0000313" key="8">
    <source>
        <dbReference type="Proteomes" id="UP000550714"/>
    </source>
</evidence>
<keyword evidence="3" id="KW-0735">Signal-anchor</keyword>
<dbReference type="RefSeq" id="WP_183648807.1">
    <property type="nucleotide sequence ID" value="NZ_JACHWU010000001.1"/>
</dbReference>
<keyword evidence="7" id="KW-0413">Isomerase</keyword>
<dbReference type="EMBL" id="JACHWU010000001">
    <property type="protein sequence ID" value="MBB3050134.1"/>
    <property type="molecule type" value="Genomic_DNA"/>
</dbReference>
<keyword evidence="5" id="KW-0676">Redox-active center</keyword>
<accession>A0A839RYK7</accession>
<proteinExistence type="predicted"/>
<gene>
    <name evidence="7" type="ORF">FHS23_001129</name>
</gene>
<sequence>MTAAARWALVAGVLLVAALVAVVPMVNSSDEQAQGEDVGPARAAAQLEPCRPGSGAPARELRDVQVECLADGSRVDAGELVAAGDRPTLINVWATWCEPCREELPLLDDYAAEPGAARVVTVQVESGRRDGLELLAELGVDLPGVFDGDGPSGPIREALSVPRALPASYLVTPGGDVELVRQPRLFTSAEQIREVVRSGGDR</sequence>
<comment type="caution">
    <text evidence="7">The sequence shown here is derived from an EMBL/GenBank/DDBJ whole genome shotgun (WGS) entry which is preliminary data.</text>
</comment>
<dbReference type="InterPro" id="IPR017937">
    <property type="entry name" value="Thioredoxin_CS"/>
</dbReference>
<dbReference type="InterPro" id="IPR050553">
    <property type="entry name" value="Thioredoxin_ResA/DsbE_sf"/>
</dbReference>
<reference evidence="7 8" key="1">
    <citation type="submission" date="2020-08" db="EMBL/GenBank/DDBJ databases">
        <title>Genomic Encyclopedia of Type Strains, Phase III (KMG-III): the genomes of soil and plant-associated and newly described type strains.</title>
        <authorList>
            <person name="Whitman W."/>
        </authorList>
    </citation>
    <scope>NUCLEOTIDE SEQUENCE [LARGE SCALE GENOMIC DNA]</scope>
    <source>
        <strain evidence="7 8">CECT 8577</strain>
    </source>
</reference>
<dbReference type="Pfam" id="PF00578">
    <property type="entry name" value="AhpC-TSA"/>
    <property type="match status" value="1"/>
</dbReference>
<dbReference type="GO" id="GO:0030313">
    <property type="term" value="C:cell envelope"/>
    <property type="evidence" value="ECO:0007669"/>
    <property type="project" value="UniProtKB-SubCell"/>
</dbReference>
<evidence type="ECO:0000313" key="7">
    <source>
        <dbReference type="EMBL" id="MBB3050134.1"/>
    </source>
</evidence>
<dbReference type="PROSITE" id="PS51352">
    <property type="entry name" value="THIOREDOXIN_2"/>
    <property type="match status" value="1"/>
</dbReference>
<keyword evidence="4" id="KW-1015">Disulfide bond</keyword>
<evidence type="ECO:0000256" key="4">
    <source>
        <dbReference type="ARBA" id="ARBA00023157"/>
    </source>
</evidence>
<dbReference type="SUPFAM" id="SSF52833">
    <property type="entry name" value="Thioredoxin-like"/>
    <property type="match status" value="1"/>
</dbReference>
<name>A0A839RYK7_9PSEU</name>
<dbReference type="Proteomes" id="UP000550714">
    <property type="component" value="Unassembled WGS sequence"/>
</dbReference>
<dbReference type="GO" id="GO:0016209">
    <property type="term" value="F:antioxidant activity"/>
    <property type="evidence" value="ECO:0007669"/>
    <property type="project" value="InterPro"/>
</dbReference>
<dbReference type="InterPro" id="IPR036249">
    <property type="entry name" value="Thioredoxin-like_sf"/>
</dbReference>
<dbReference type="Gene3D" id="3.40.30.10">
    <property type="entry name" value="Glutaredoxin"/>
    <property type="match status" value="1"/>
</dbReference>
<organism evidence="7 8">
    <name type="scientific">Prauserella isguenensis</name>
    <dbReference type="NCBI Taxonomy" id="1470180"/>
    <lineage>
        <taxon>Bacteria</taxon>
        <taxon>Bacillati</taxon>
        <taxon>Actinomycetota</taxon>
        <taxon>Actinomycetes</taxon>
        <taxon>Pseudonocardiales</taxon>
        <taxon>Pseudonocardiaceae</taxon>
        <taxon>Prauserella</taxon>
    </lineage>
</organism>
<dbReference type="PANTHER" id="PTHR42852:SF6">
    <property type="entry name" value="THIOL:DISULFIDE INTERCHANGE PROTEIN DSBE"/>
    <property type="match status" value="1"/>
</dbReference>
<dbReference type="GO" id="GO:0016491">
    <property type="term" value="F:oxidoreductase activity"/>
    <property type="evidence" value="ECO:0007669"/>
    <property type="project" value="InterPro"/>
</dbReference>
<evidence type="ECO:0000259" key="6">
    <source>
        <dbReference type="PROSITE" id="PS51352"/>
    </source>
</evidence>
<feature type="domain" description="Thioredoxin" evidence="6">
    <location>
        <begin position="50"/>
        <end position="201"/>
    </location>
</feature>
<dbReference type="AlphaFoldDB" id="A0A839RYK7"/>
<dbReference type="PROSITE" id="PS00194">
    <property type="entry name" value="THIOREDOXIN_1"/>
    <property type="match status" value="1"/>
</dbReference>
<evidence type="ECO:0000256" key="3">
    <source>
        <dbReference type="ARBA" id="ARBA00022968"/>
    </source>
</evidence>
<dbReference type="PANTHER" id="PTHR42852">
    <property type="entry name" value="THIOL:DISULFIDE INTERCHANGE PROTEIN DSBE"/>
    <property type="match status" value="1"/>
</dbReference>
<dbReference type="InterPro" id="IPR013766">
    <property type="entry name" value="Thioredoxin_domain"/>
</dbReference>
<dbReference type="CDD" id="cd02966">
    <property type="entry name" value="TlpA_like_family"/>
    <property type="match status" value="1"/>
</dbReference>
<protein>
    <submittedName>
        <fullName evidence="7">Thiol-disulfide isomerase/thioredoxin</fullName>
    </submittedName>
</protein>
<dbReference type="GO" id="GO:0016853">
    <property type="term" value="F:isomerase activity"/>
    <property type="evidence" value="ECO:0007669"/>
    <property type="project" value="UniProtKB-KW"/>
</dbReference>
<dbReference type="GO" id="GO:0017004">
    <property type="term" value="P:cytochrome complex assembly"/>
    <property type="evidence" value="ECO:0007669"/>
    <property type="project" value="UniProtKB-KW"/>
</dbReference>
<evidence type="ECO:0000256" key="1">
    <source>
        <dbReference type="ARBA" id="ARBA00004196"/>
    </source>
</evidence>
<dbReference type="InterPro" id="IPR000866">
    <property type="entry name" value="AhpC/TSA"/>
</dbReference>
<keyword evidence="3" id="KW-0812">Transmembrane</keyword>
<evidence type="ECO:0000256" key="5">
    <source>
        <dbReference type="ARBA" id="ARBA00023284"/>
    </source>
</evidence>